<evidence type="ECO:0000256" key="2">
    <source>
        <dbReference type="ARBA" id="ARBA00010065"/>
    </source>
</evidence>
<evidence type="ECO:0000256" key="3">
    <source>
        <dbReference type="ARBA" id="ARBA00022475"/>
    </source>
</evidence>
<dbReference type="CDD" id="cd07197">
    <property type="entry name" value="nitrilase"/>
    <property type="match status" value="1"/>
</dbReference>
<evidence type="ECO:0000256" key="9">
    <source>
        <dbReference type="SAM" id="Phobius"/>
    </source>
</evidence>
<comment type="caution">
    <text evidence="11">The sequence shown here is derived from an EMBL/GenBank/DDBJ whole genome shotgun (WGS) entry which is preliminary data.</text>
</comment>
<dbReference type="SUPFAM" id="SSF56317">
    <property type="entry name" value="Carbon-nitrogen hydrolase"/>
    <property type="match status" value="1"/>
</dbReference>
<protein>
    <recommendedName>
        <fullName evidence="10">CN hydrolase domain-containing protein</fullName>
    </recommendedName>
</protein>
<keyword evidence="3" id="KW-1003">Cell membrane</keyword>
<feature type="transmembrane region" description="Helical" evidence="9">
    <location>
        <begin position="114"/>
        <end position="133"/>
    </location>
</feature>
<dbReference type="InterPro" id="IPR003010">
    <property type="entry name" value="C-N_Hydrolase"/>
</dbReference>
<dbReference type="InterPro" id="IPR045378">
    <property type="entry name" value="LNT_N"/>
</dbReference>
<dbReference type="RefSeq" id="WP_211973130.1">
    <property type="nucleotide sequence ID" value="NZ_CBFHAM010000070.1"/>
</dbReference>
<keyword evidence="7 9" id="KW-0472">Membrane</keyword>
<dbReference type="Gene3D" id="3.60.110.10">
    <property type="entry name" value="Carbon-nitrogen hydrolase"/>
    <property type="match status" value="1"/>
</dbReference>
<feature type="domain" description="CN hydrolase" evidence="10">
    <location>
        <begin position="219"/>
        <end position="447"/>
    </location>
</feature>
<feature type="transmembrane region" description="Helical" evidence="9">
    <location>
        <begin position="460"/>
        <end position="482"/>
    </location>
</feature>
<dbReference type="PANTHER" id="PTHR38686:SF1">
    <property type="entry name" value="APOLIPOPROTEIN N-ACYLTRANSFERASE"/>
    <property type="match status" value="1"/>
</dbReference>
<sequence>MSDLKPVSKALLAGGALFAGICWYLSFSLSAHLWWPLWVAPIPIVYFSLRLTGKWAFLLAFAGYLIGRLSWVPYLLSIMPLPLVLLFTLLLPLIFALQVAAARKLMLTYSHWSTVFAFPVLVTTVEYICFLTTRDGTAGSIAYTQCNFLPVVQVASLTGIQGITFLATFIPAAIALIIYRYQQKQLIGTLCFVTMGVFVAAMVWGIVRLNQTPPAAKSLQVGMATIDERAYHKEYPTGEDKDLYLANLYLARVGTLVKQGAEVVVLPEKMFTVRDNRRPGFIQQLKDTAMAHQVSIVACVSQQKGDYYENRAWVIGKEGTLLADYQKVYLFEGEVLDSVKPGKEPGLFLWKGAPQGVAICKDMDFQQYIRRYGRAACNVLFVPAWDFEQDGWMHSRMAIMRSVEGGFGIVRNARQGRLTINDYCGRVLYEANGDNGAPVMLTGSIDIQHHSTLYNQWGDWFSILNALASLACLVLLVIARLVK</sequence>
<dbReference type="Pfam" id="PF20154">
    <property type="entry name" value="LNT_N"/>
    <property type="match status" value="1"/>
</dbReference>
<gene>
    <name evidence="11" type="ORF">KE626_11910</name>
</gene>
<proteinExistence type="inferred from homology"/>
<feature type="transmembrane region" description="Helical" evidence="9">
    <location>
        <begin position="153"/>
        <end position="179"/>
    </location>
</feature>
<dbReference type="Proteomes" id="UP000676386">
    <property type="component" value="Unassembled WGS sequence"/>
</dbReference>
<evidence type="ECO:0000313" key="11">
    <source>
        <dbReference type="EMBL" id="MBS0028013.1"/>
    </source>
</evidence>
<name>A0ABS5IYG7_9BACT</name>
<dbReference type="PANTHER" id="PTHR38686">
    <property type="entry name" value="APOLIPOPROTEIN N-ACYLTRANSFERASE"/>
    <property type="match status" value="1"/>
</dbReference>
<dbReference type="InterPro" id="IPR004563">
    <property type="entry name" value="Apolipo_AcylTrfase"/>
</dbReference>
<evidence type="ECO:0000256" key="4">
    <source>
        <dbReference type="ARBA" id="ARBA00022679"/>
    </source>
</evidence>
<keyword evidence="5 9" id="KW-0812">Transmembrane</keyword>
<feature type="transmembrane region" description="Helical" evidence="9">
    <location>
        <begin position="186"/>
        <end position="207"/>
    </location>
</feature>
<evidence type="ECO:0000256" key="7">
    <source>
        <dbReference type="ARBA" id="ARBA00023136"/>
    </source>
</evidence>
<keyword evidence="4" id="KW-0808">Transferase</keyword>
<evidence type="ECO:0000256" key="5">
    <source>
        <dbReference type="ARBA" id="ARBA00022692"/>
    </source>
</evidence>
<dbReference type="Pfam" id="PF00795">
    <property type="entry name" value="CN_hydrolase"/>
    <property type="match status" value="1"/>
</dbReference>
<comment type="subcellular location">
    <subcellularLocation>
        <location evidence="1">Cell membrane</location>
        <topology evidence="1">Multi-pass membrane protein</topology>
    </subcellularLocation>
</comment>
<evidence type="ECO:0000259" key="10">
    <source>
        <dbReference type="PROSITE" id="PS50263"/>
    </source>
</evidence>
<evidence type="ECO:0000313" key="12">
    <source>
        <dbReference type="Proteomes" id="UP000676386"/>
    </source>
</evidence>
<dbReference type="InterPro" id="IPR036526">
    <property type="entry name" value="C-N_Hydrolase_sf"/>
</dbReference>
<reference evidence="11 12" key="1">
    <citation type="submission" date="2021-04" db="EMBL/GenBank/DDBJ databases">
        <title>Chitinophaga sp. nov., isolated from the rhizosphere soil.</title>
        <authorList>
            <person name="He S."/>
        </authorList>
    </citation>
    <scope>NUCLEOTIDE SEQUENCE [LARGE SCALE GENOMIC DNA]</scope>
    <source>
        <strain evidence="11 12">2R12</strain>
    </source>
</reference>
<dbReference type="PROSITE" id="PS50263">
    <property type="entry name" value="CN_HYDROLASE"/>
    <property type="match status" value="1"/>
</dbReference>
<keyword evidence="6 9" id="KW-1133">Transmembrane helix</keyword>
<dbReference type="EMBL" id="JAGTXB010000005">
    <property type="protein sequence ID" value="MBS0028013.1"/>
    <property type="molecule type" value="Genomic_DNA"/>
</dbReference>
<feature type="transmembrane region" description="Helical" evidence="9">
    <location>
        <begin position="7"/>
        <end position="27"/>
    </location>
</feature>
<feature type="transmembrane region" description="Helical" evidence="9">
    <location>
        <begin position="82"/>
        <end position="102"/>
    </location>
</feature>
<evidence type="ECO:0000256" key="6">
    <source>
        <dbReference type="ARBA" id="ARBA00022989"/>
    </source>
</evidence>
<evidence type="ECO:0000256" key="8">
    <source>
        <dbReference type="ARBA" id="ARBA00023315"/>
    </source>
</evidence>
<keyword evidence="8" id="KW-0012">Acyltransferase</keyword>
<organism evidence="11 12">
    <name type="scientific">Chitinophaga hostae</name>
    <dbReference type="NCBI Taxonomy" id="2831022"/>
    <lineage>
        <taxon>Bacteria</taxon>
        <taxon>Pseudomonadati</taxon>
        <taxon>Bacteroidota</taxon>
        <taxon>Chitinophagia</taxon>
        <taxon>Chitinophagales</taxon>
        <taxon>Chitinophagaceae</taxon>
        <taxon>Chitinophaga</taxon>
    </lineage>
</organism>
<accession>A0ABS5IYG7</accession>
<evidence type="ECO:0000256" key="1">
    <source>
        <dbReference type="ARBA" id="ARBA00004651"/>
    </source>
</evidence>
<comment type="similarity">
    <text evidence="2">Belongs to the CN hydrolase family. Apolipoprotein N-acyltransferase subfamily.</text>
</comment>
<keyword evidence="12" id="KW-1185">Reference proteome</keyword>